<dbReference type="RefSeq" id="WP_341372290.1">
    <property type="nucleotide sequence ID" value="NZ_JBBUTF010000002.1"/>
</dbReference>
<evidence type="ECO:0000313" key="1">
    <source>
        <dbReference type="EMBL" id="MEK8024507.1"/>
    </source>
</evidence>
<comment type="caution">
    <text evidence="1">The sequence shown here is derived from an EMBL/GenBank/DDBJ whole genome shotgun (WGS) entry which is preliminary data.</text>
</comment>
<dbReference type="Proteomes" id="UP001368500">
    <property type="component" value="Unassembled WGS sequence"/>
</dbReference>
<evidence type="ECO:0000313" key="2">
    <source>
        <dbReference type="Proteomes" id="UP001368500"/>
    </source>
</evidence>
<name>A0ABU9B3P9_9BURK</name>
<accession>A0ABU9B3P9</accession>
<dbReference type="EMBL" id="JBBUTF010000002">
    <property type="protein sequence ID" value="MEK8024507.1"/>
    <property type="molecule type" value="Genomic_DNA"/>
</dbReference>
<gene>
    <name evidence="1" type="ORF">AACH11_00820</name>
</gene>
<dbReference type="Pfam" id="PF08895">
    <property type="entry name" value="DUF1840"/>
    <property type="match status" value="1"/>
</dbReference>
<protein>
    <submittedName>
        <fullName evidence="1">DUF1840 domain-containing protein</fullName>
    </submittedName>
</protein>
<proteinExistence type="predicted"/>
<dbReference type="InterPro" id="IPR014991">
    <property type="entry name" value="DUF1840"/>
</dbReference>
<reference evidence="1 2" key="1">
    <citation type="submission" date="2024-04" db="EMBL/GenBank/DDBJ databases">
        <title>Novel species of the genus Ideonella isolated from streams.</title>
        <authorList>
            <person name="Lu H."/>
        </authorList>
    </citation>
    <scope>NUCLEOTIDE SEQUENCE [LARGE SCALE GENOMIC DNA]</scope>
    <source>
        <strain evidence="1 2">BYS139W</strain>
    </source>
</reference>
<sequence>MIYKFKSEVAADLIMLGPHGDAMLRAMGREPAPRGIFEAAHLPALIQALEAAIADDEARRAEAQAQALAEGREPPPRPDITARTRLWPMIELLRQAQRADVPVVWGV</sequence>
<organism evidence="1 2">
    <name type="scientific">Pseudaquabacterium rugosum</name>
    <dbReference type="NCBI Taxonomy" id="2984194"/>
    <lineage>
        <taxon>Bacteria</taxon>
        <taxon>Pseudomonadati</taxon>
        <taxon>Pseudomonadota</taxon>
        <taxon>Betaproteobacteria</taxon>
        <taxon>Burkholderiales</taxon>
        <taxon>Sphaerotilaceae</taxon>
        <taxon>Pseudaquabacterium</taxon>
    </lineage>
</organism>
<keyword evidence="2" id="KW-1185">Reference proteome</keyword>